<evidence type="ECO:0000313" key="2">
    <source>
        <dbReference type="EMBL" id="KAL1213209.1"/>
    </source>
</evidence>
<dbReference type="InterPro" id="IPR036397">
    <property type="entry name" value="RNaseH_sf"/>
</dbReference>
<dbReference type="PROSITE" id="PS50994">
    <property type="entry name" value="INTEGRASE"/>
    <property type="match status" value="1"/>
</dbReference>
<name>A0ABD1B8N4_CARAN</name>
<sequence>MFPYVIKYKKGKENVVADALSRRHALIATVDAKALGFRLIKEQYGEDPGLGSCYRENGKGAYKDFYVHEGFLFKGTRLCIPTGSIRELLLAEAHEGGLMGHFGNRKTLAMLKEHFYWPKMRSMVETYCSRCVTCRKAKSQVHPSQGLYMPLPIPKSPWVDLSMDFVTGLPLIDGKDAVMVVVDRFSKMAHFVPCARTLDATMVADLFFQEVVRLHGLPRTIVSDRDPKFLGHFWRTLWKRLGTKLLFSTTAHP</sequence>
<keyword evidence="3" id="KW-1185">Reference proteome</keyword>
<dbReference type="InterPro" id="IPR012337">
    <property type="entry name" value="RNaseH-like_sf"/>
</dbReference>
<dbReference type="Pfam" id="PF00665">
    <property type="entry name" value="rve"/>
    <property type="match status" value="1"/>
</dbReference>
<organism evidence="2 3">
    <name type="scientific">Cardamine amara subsp. amara</name>
    <dbReference type="NCBI Taxonomy" id="228776"/>
    <lineage>
        <taxon>Eukaryota</taxon>
        <taxon>Viridiplantae</taxon>
        <taxon>Streptophyta</taxon>
        <taxon>Embryophyta</taxon>
        <taxon>Tracheophyta</taxon>
        <taxon>Spermatophyta</taxon>
        <taxon>Magnoliopsida</taxon>
        <taxon>eudicotyledons</taxon>
        <taxon>Gunneridae</taxon>
        <taxon>Pentapetalae</taxon>
        <taxon>rosids</taxon>
        <taxon>malvids</taxon>
        <taxon>Brassicales</taxon>
        <taxon>Brassicaceae</taxon>
        <taxon>Cardamineae</taxon>
        <taxon>Cardamine</taxon>
    </lineage>
</organism>
<dbReference type="AlphaFoldDB" id="A0ABD1B8N4"/>
<proteinExistence type="predicted"/>
<evidence type="ECO:0000259" key="1">
    <source>
        <dbReference type="PROSITE" id="PS50994"/>
    </source>
</evidence>
<accession>A0ABD1B8N4</accession>
<dbReference type="PANTHER" id="PTHR35046">
    <property type="entry name" value="ZINC KNUCKLE (CCHC-TYPE) FAMILY PROTEIN"/>
    <property type="match status" value="1"/>
</dbReference>
<gene>
    <name evidence="2" type="ORF">V5N11_026469</name>
</gene>
<dbReference type="InterPro" id="IPR041588">
    <property type="entry name" value="Integrase_H2C2"/>
</dbReference>
<comment type="caution">
    <text evidence="2">The sequence shown here is derived from an EMBL/GenBank/DDBJ whole genome shotgun (WGS) entry which is preliminary data.</text>
</comment>
<dbReference type="Gene3D" id="3.30.420.10">
    <property type="entry name" value="Ribonuclease H-like superfamily/Ribonuclease H"/>
    <property type="match status" value="1"/>
</dbReference>
<dbReference type="Pfam" id="PF17921">
    <property type="entry name" value="Integrase_H2C2"/>
    <property type="match status" value="1"/>
</dbReference>
<dbReference type="SUPFAM" id="SSF53098">
    <property type="entry name" value="Ribonuclease H-like"/>
    <property type="match status" value="1"/>
</dbReference>
<evidence type="ECO:0000313" key="3">
    <source>
        <dbReference type="Proteomes" id="UP001558713"/>
    </source>
</evidence>
<dbReference type="InterPro" id="IPR001584">
    <property type="entry name" value="Integrase_cat-core"/>
</dbReference>
<feature type="domain" description="Integrase catalytic" evidence="1">
    <location>
        <begin position="153"/>
        <end position="253"/>
    </location>
</feature>
<reference evidence="2 3" key="1">
    <citation type="submission" date="2024-04" db="EMBL/GenBank/DDBJ databases">
        <title>Genome assembly C_amara_ONT_v2.</title>
        <authorList>
            <person name="Yant L."/>
            <person name="Moore C."/>
            <person name="Slenker M."/>
        </authorList>
    </citation>
    <scope>NUCLEOTIDE SEQUENCE [LARGE SCALE GENOMIC DNA]</scope>
    <source>
        <tissue evidence="2">Leaf</tissue>
    </source>
</reference>
<dbReference type="PANTHER" id="PTHR35046:SF9">
    <property type="entry name" value="RNA-DIRECTED DNA POLYMERASE"/>
    <property type="match status" value="1"/>
</dbReference>
<dbReference type="FunFam" id="1.10.340.70:FF:000001">
    <property type="entry name" value="Retrovirus-related Pol polyprotein from transposon gypsy-like Protein"/>
    <property type="match status" value="1"/>
</dbReference>
<dbReference type="Proteomes" id="UP001558713">
    <property type="component" value="Unassembled WGS sequence"/>
</dbReference>
<dbReference type="EMBL" id="JBANAX010000349">
    <property type="protein sequence ID" value="KAL1213209.1"/>
    <property type="molecule type" value="Genomic_DNA"/>
</dbReference>
<dbReference type="Gene3D" id="1.10.340.70">
    <property type="match status" value="1"/>
</dbReference>
<protein>
    <recommendedName>
        <fullName evidence="1">Integrase catalytic domain-containing protein</fullName>
    </recommendedName>
</protein>